<keyword evidence="2" id="KW-0349">Heme</keyword>
<comment type="similarity">
    <text evidence="1">Belongs to the cytochrome P450 family.</text>
</comment>
<dbReference type="Pfam" id="PF00067">
    <property type="entry name" value="p450"/>
    <property type="match status" value="1"/>
</dbReference>
<sequence>MCERQSFARPKDRKYPGGPLGFPVVGHLPLLGKFPPKQFMAWRNTYGGVYRIRLGSWRAIVVNGYAAVKEATLTAAPIFVRTVGQETRISRFGTFSPAYVKQRKLLGQALRMFTNTKQSFVEEIVDTAAKNLIKTLVAKFSKTAGSLADDVQFAVASIMYQILFGKSKQVDKDKHVRVIAKGVEEINRFTGNGSPMDVMPWLRYIMPGKLETLRNIQCESDKIMLTEVE</sequence>
<evidence type="ECO:0000256" key="1">
    <source>
        <dbReference type="ARBA" id="ARBA00010617"/>
    </source>
</evidence>
<keyword evidence="6" id="KW-0503">Monooxygenase</keyword>
<gene>
    <name evidence="7" type="ORF">MAR_023178</name>
</gene>
<dbReference type="EMBL" id="CP111014">
    <property type="protein sequence ID" value="WAQ98805.1"/>
    <property type="molecule type" value="Genomic_DNA"/>
</dbReference>
<evidence type="ECO:0000313" key="8">
    <source>
        <dbReference type="Proteomes" id="UP001164746"/>
    </source>
</evidence>
<protein>
    <submittedName>
        <fullName evidence="7">CP1A1-like protein</fullName>
    </submittedName>
</protein>
<dbReference type="SUPFAM" id="SSF48264">
    <property type="entry name" value="Cytochrome P450"/>
    <property type="match status" value="1"/>
</dbReference>
<evidence type="ECO:0000256" key="4">
    <source>
        <dbReference type="ARBA" id="ARBA00023002"/>
    </source>
</evidence>
<evidence type="ECO:0000256" key="5">
    <source>
        <dbReference type="ARBA" id="ARBA00023004"/>
    </source>
</evidence>
<dbReference type="Gene3D" id="1.10.630.10">
    <property type="entry name" value="Cytochrome P450"/>
    <property type="match status" value="1"/>
</dbReference>
<keyword evidence="4" id="KW-0560">Oxidoreductase</keyword>
<evidence type="ECO:0000256" key="2">
    <source>
        <dbReference type="ARBA" id="ARBA00022617"/>
    </source>
</evidence>
<organism evidence="7 8">
    <name type="scientific">Mya arenaria</name>
    <name type="common">Soft-shell clam</name>
    <dbReference type="NCBI Taxonomy" id="6604"/>
    <lineage>
        <taxon>Eukaryota</taxon>
        <taxon>Metazoa</taxon>
        <taxon>Spiralia</taxon>
        <taxon>Lophotrochozoa</taxon>
        <taxon>Mollusca</taxon>
        <taxon>Bivalvia</taxon>
        <taxon>Autobranchia</taxon>
        <taxon>Heteroconchia</taxon>
        <taxon>Euheterodonta</taxon>
        <taxon>Imparidentia</taxon>
        <taxon>Neoheterodontei</taxon>
        <taxon>Myida</taxon>
        <taxon>Myoidea</taxon>
        <taxon>Myidae</taxon>
        <taxon>Mya</taxon>
    </lineage>
</organism>
<reference evidence="7" key="1">
    <citation type="submission" date="2022-11" db="EMBL/GenBank/DDBJ databases">
        <title>Centuries of genome instability and evolution in soft-shell clam transmissible cancer (bioRxiv).</title>
        <authorList>
            <person name="Hart S.F.M."/>
            <person name="Yonemitsu M.A."/>
            <person name="Giersch R.M."/>
            <person name="Beal B.F."/>
            <person name="Arriagada G."/>
            <person name="Davis B.W."/>
            <person name="Ostrander E.A."/>
            <person name="Goff S.P."/>
            <person name="Metzger M.J."/>
        </authorList>
    </citation>
    <scope>NUCLEOTIDE SEQUENCE</scope>
    <source>
        <strain evidence="7">MELC-2E11</strain>
        <tissue evidence="7">Siphon/mantle</tissue>
    </source>
</reference>
<evidence type="ECO:0000313" key="7">
    <source>
        <dbReference type="EMBL" id="WAQ98805.1"/>
    </source>
</evidence>
<name>A0ABY7DQ56_MYAAR</name>
<dbReference type="PANTHER" id="PTHR24289:SF1">
    <property type="entry name" value="STEROID 17-ALPHA-HYDROXYLASE_17,20 LYASE"/>
    <property type="match status" value="1"/>
</dbReference>
<keyword evidence="8" id="KW-1185">Reference proteome</keyword>
<accession>A0ABY7DQ56</accession>
<evidence type="ECO:0000256" key="3">
    <source>
        <dbReference type="ARBA" id="ARBA00022723"/>
    </source>
</evidence>
<dbReference type="InterPro" id="IPR001128">
    <property type="entry name" value="Cyt_P450"/>
</dbReference>
<proteinExistence type="inferred from homology"/>
<dbReference type="Proteomes" id="UP001164746">
    <property type="component" value="Chromosome 3"/>
</dbReference>
<keyword evidence="5" id="KW-0408">Iron</keyword>
<dbReference type="InterPro" id="IPR036396">
    <property type="entry name" value="Cyt_P450_sf"/>
</dbReference>
<evidence type="ECO:0000256" key="6">
    <source>
        <dbReference type="ARBA" id="ARBA00023033"/>
    </source>
</evidence>
<dbReference type="PANTHER" id="PTHR24289">
    <property type="entry name" value="STEROID 17-ALPHA-HYDROXYLASE/17,20 LYASE"/>
    <property type="match status" value="1"/>
</dbReference>
<keyword evidence="3" id="KW-0479">Metal-binding</keyword>